<feature type="compositionally biased region" description="Polar residues" evidence="6">
    <location>
        <begin position="310"/>
        <end position="319"/>
    </location>
</feature>
<organism evidence="9 10">
    <name type="scientific">Xylaria hypoxylon</name>
    <dbReference type="NCBI Taxonomy" id="37992"/>
    <lineage>
        <taxon>Eukaryota</taxon>
        <taxon>Fungi</taxon>
        <taxon>Dikarya</taxon>
        <taxon>Ascomycota</taxon>
        <taxon>Pezizomycotina</taxon>
        <taxon>Sordariomycetes</taxon>
        <taxon>Xylariomycetidae</taxon>
        <taxon>Xylariales</taxon>
        <taxon>Xylariaceae</taxon>
        <taxon>Xylaria</taxon>
    </lineage>
</organism>
<dbReference type="GO" id="GO:0016020">
    <property type="term" value="C:membrane"/>
    <property type="evidence" value="ECO:0007669"/>
    <property type="project" value="UniProtKB-SubCell"/>
</dbReference>
<evidence type="ECO:0000256" key="6">
    <source>
        <dbReference type="SAM" id="MobiDB-lite"/>
    </source>
</evidence>
<dbReference type="STRING" id="37992.A0A4Z0ZAD7"/>
<dbReference type="Pfam" id="PF20684">
    <property type="entry name" value="Fung_rhodopsin"/>
    <property type="match status" value="1"/>
</dbReference>
<evidence type="ECO:0000313" key="9">
    <source>
        <dbReference type="EMBL" id="TGJ85552.1"/>
    </source>
</evidence>
<dbReference type="InterPro" id="IPR052337">
    <property type="entry name" value="SAT4-like"/>
</dbReference>
<evidence type="ECO:0000313" key="10">
    <source>
        <dbReference type="Proteomes" id="UP000297716"/>
    </source>
</evidence>
<comment type="caution">
    <text evidence="9">The sequence shown here is derived from an EMBL/GenBank/DDBJ whole genome shotgun (WGS) entry which is preliminary data.</text>
</comment>
<evidence type="ECO:0000256" key="2">
    <source>
        <dbReference type="ARBA" id="ARBA00022692"/>
    </source>
</evidence>
<dbReference type="EMBL" id="SKBN01000043">
    <property type="protein sequence ID" value="TGJ85552.1"/>
    <property type="molecule type" value="Genomic_DNA"/>
</dbReference>
<feature type="transmembrane region" description="Helical" evidence="7">
    <location>
        <begin position="126"/>
        <end position="147"/>
    </location>
</feature>
<dbReference type="PANTHER" id="PTHR33048">
    <property type="entry name" value="PTH11-LIKE INTEGRAL MEMBRANE PROTEIN (AFU_ORTHOLOGUE AFUA_5G11245)"/>
    <property type="match status" value="1"/>
</dbReference>
<dbReference type="InterPro" id="IPR049326">
    <property type="entry name" value="Rhodopsin_dom_fungi"/>
</dbReference>
<dbReference type="Proteomes" id="UP000297716">
    <property type="component" value="Unassembled WGS sequence"/>
</dbReference>
<evidence type="ECO:0000256" key="3">
    <source>
        <dbReference type="ARBA" id="ARBA00022989"/>
    </source>
</evidence>
<keyword evidence="10" id="KW-1185">Reference proteome</keyword>
<gene>
    <name evidence="9" type="ORF">E0Z10_g3230</name>
</gene>
<feature type="transmembrane region" description="Helical" evidence="7">
    <location>
        <begin position="240"/>
        <end position="260"/>
    </location>
</feature>
<keyword evidence="4 7" id="KW-0472">Membrane</keyword>
<evidence type="ECO:0000256" key="7">
    <source>
        <dbReference type="SAM" id="Phobius"/>
    </source>
</evidence>
<proteinExistence type="inferred from homology"/>
<comment type="subcellular location">
    <subcellularLocation>
        <location evidence="1">Membrane</location>
        <topology evidence="1">Multi-pass membrane protein</topology>
    </subcellularLocation>
</comment>
<evidence type="ECO:0000259" key="8">
    <source>
        <dbReference type="Pfam" id="PF20684"/>
    </source>
</evidence>
<dbReference type="AlphaFoldDB" id="A0A4Z0ZAD7"/>
<feature type="transmembrane region" description="Helical" evidence="7">
    <location>
        <begin position="41"/>
        <end position="62"/>
    </location>
</feature>
<feature type="domain" description="Rhodopsin" evidence="8">
    <location>
        <begin position="44"/>
        <end position="259"/>
    </location>
</feature>
<feature type="transmembrane region" description="Helical" evidence="7">
    <location>
        <begin position="173"/>
        <end position="195"/>
    </location>
</feature>
<dbReference type="PANTHER" id="PTHR33048:SF166">
    <property type="entry name" value="PTH11-LIKE INTEGRAL MEMBRANE PROTEIN"/>
    <property type="match status" value="1"/>
</dbReference>
<accession>A0A4Z0ZAD7</accession>
<protein>
    <recommendedName>
        <fullName evidence="8">Rhodopsin domain-containing protein</fullName>
    </recommendedName>
</protein>
<keyword evidence="2 7" id="KW-0812">Transmembrane</keyword>
<feature type="transmembrane region" description="Helical" evidence="7">
    <location>
        <begin position="12"/>
        <end position="29"/>
    </location>
</feature>
<keyword evidence="3 7" id="KW-1133">Transmembrane helix</keyword>
<sequence length="339" mass="38033">MIMSAGAVGPANYVNSALTLLVLTTRIILWKWRREPIDPSFVLVVVSVVVVIARIITNVYYLKLGNADDVRKHADYFDESNLEYIKIGSILVLVARALVTVIIWLQVCILLILYSRITYGVNWVGWVVKITWATVAITFFAIIPLTFLECRPISLYWQITPPPGQCVRAYGQLLAQTIGNIVLDILLIIIAYPLLGIRKRTVAEHVTLWTLFAIGTFCIVISIIRIVSVRDSASEQRTRSLWASVQLFVSTFVANAPYIYGSIRAVRKKKSTAENSAPPVGYRLSTIKKNRTRPASDSWMKMDDDDDVAMTSSRQSYTQPVPPATTFYNDETAPAPYSH</sequence>
<feature type="transmembrane region" description="Helical" evidence="7">
    <location>
        <begin position="87"/>
        <end position="114"/>
    </location>
</feature>
<name>A0A4Z0ZAD7_9PEZI</name>
<feature type="region of interest" description="Disordered" evidence="6">
    <location>
        <begin position="310"/>
        <end position="339"/>
    </location>
</feature>
<evidence type="ECO:0000256" key="4">
    <source>
        <dbReference type="ARBA" id="ARBA00023136"/>
    </source>
</evidence>
<feature type="transmembrane region" description="Helical" evidence="7">
    <location>
        <begin position="207"/>
        <end position="228"/>
    </location>
</feature>
<reference evidence="9 10" key="1">
    <citation type="submission" date="2019-03" db="EMBL/GenBank/DDBJ databases">
        <title>Draft genome sequence of Xylaria hypoxylon DSM 108379, a ubiquitous saprotrophic-parasitic fungi on hardwood.</title>
        <authorList>
            <person name="Buettner E."/>
            <person name="Leonhardt S."/>
            <person name="Gebauer A.M."/>
            <person name="Liers C."/>
            <person name="Hofrichter M."/>
            <person name="Kellner H."/>
        </authorList>
    </citation>
    <scope>NUCLEOTIDE SEQUENCE [LARGE SCALE GENOMIC DNA]</scope>
    <source>
        <strain evidence="9 10">DSM 108379</strain>
    </source>
</reference>
<comment type="similarity">
    <text evidence="5">Belongs to the SAT4 family.</text>
</comment>
<evidence type="ECO:0000256" key="5">
    <source>
        <dbReference type="ARBA" id="ARBA00038359"/>
    </source>
</evidence>
<dbReference type="OrthoDB" id="3903189at2759"/>
<evidence type="ECO:0000256" key="1">
    <source>
        <dbReference type="ARBA" id="ARBA00004141"/>
    </source>
</evidence>